<keyword evidence="3" id="KW-1185">Reference proteome</keyword>
<dbReference type="Gene3D" id="3.30.530.20">
    <property type="match status" value="1"/>
</dbReference>
<evidence type="ECO:0000313" key="3">
    <source>
        <dbReference type="Proteomes" id="UP001296104"/>
    </source>
</evidence>
<comment type="caution">
    <text evidence="2">The sequence shown here is derived from an EMBL/GenBank/DDBJ whole genome shotgun (WGS) entry which is preliminary data.</text>
</comment>
<evidence type="ECO:0000256" key="1">
    <source>
        <dbReference type="SAM" id="MobiDB-lite"/>
    </source>
</evidence>
<dbReference type="Proteomes" id="UP001296104">
    <property type="component" value="Unassembled WGS sequence"/>
</dbReference>
<feature type="compositionally biased region" description="Low complexity" evidence="1">
    <location>
        <begin position="231"/>
        <end position="240"/>
    </location>
</feature>
<feature type="region of interest" description="Disordered" evidence="1">
    <location>
        <begin position="215"/>
        <end position="240"/>
    </location>
</feature>
<gene>
    <name evidence="2" type="ORF">LECACI_7A006096</name>
</gene>
<sequence>MAPSPKAIPNTGPSYQDHHFRSNVNLGPRITPTIPDGGKWSVYAEIDIPTPPVHPYNAIIDIHDWREWNTFTPDVLVTKHPHPHSRTLKMEQGTFMTFTVQMTREERQSSKEVCRHLEPLKHVNDGHKSHESGGNVTRIRWCLDNANLLAPSFILKTERVNEIEESQDGKTCKYRTWITFSGLGANSMKKKFGEALQARVVDYCEDLKERSIKLQKEEQAKRKGNTGGVNGNAAGANGVS</sequence>
<name>A0AAI9EC75_9PEZI</name>
<reference evidence="2" key="1">
    <citation type="submission" date="2023-11" db="EMBL/GenBank/DDBJ databases">
        <authorList>
            <person name="Alioto T."/>
            <person name="Alioto T."/>
            <person name="Gomez Garrido J."/>
        </authorList>
    </citation>
    <scope>NUCLEOTIDE SEQUENCE</scope>
</reference>
<accession>A0AAI9EC75</accession>
<dbReference type="EMBL" id="CAVMBE010000042">
    <property type="protein sequence ID" value="CAK4030938.1"/>
    <property type="molecule type" value="Genomic_DNA"/>
</dbReference>
<evidence type="ECO:0000313" key="2">
    <source>
        <dbReference type="EMBL" id="CAK4030938.1"/>
    </source>
</evidence>
<proteinExistence type="predicted"/>
<dbReference type="AlphaFoldDB" id="A0AAI9EC75"/>
<protein>
    <recommendedName>
        <fullName evidence="4">Coenzyme Q-binding protein COQ10 START domain-containing protein</fullName>
    </recommendedName>
</protein>
<dbReference type="SUPFAM" id="SSF55961">
    <property type="entry name" value="Bet v1-like"/>
    <property type="match status" value="1"/>
</dbReference>
<dbReference type="InterPro" id="IPR023393">
    <property type="entry name" value="START-like_dom_sf"/>
</dbReference>
<evidence type="ECO:0008006" key="4">
    <source>
        <dbReference type="Google" id="ProtNLM"/>
    </source>
</evidence>
<organism evidence="2 3">
    <name type="scientific">Lecanosticta acicola</name>
    <dbReference type="NCBI Taxonomy" id="111012"/>
    <lineage>
        <taxon>Eukaryota</taxon>
        <taxon>Fungi</taxon>
        <taxon>Dikarya</taxon>
        <taxon>Ascomycota</taxon>
        <taxon>Pezizomycotina</taxon>
        <taxon>Dothideomycetes</taxon>
        <taxon>Dothideomycetidae</taxon>
        <taxon>Mycosphaerellales</taxon>
        <taxon>Mycosphaerellaceae</taxon>
        <taxon>Lecanosticta</taxon>
    </lineage>
</organism>